<dbReference type="OrthoDB" id="5849065at2759"/>
<reference evidence="3" key="1">
    <citation type="journal article" date="2015" name="Nat. Genet.">
        <title>The genome and transcriptome of the zoonotic hookworm Ancylostoma ceylanicum identify infection-specific gene families.</title>
        <authorList>
            <person name="Schwarz E.M."/>
            <person name="Hu Y."/>
            <person name="Antoshechkin I."/>
            <person name="Miller M.M."/>
            <person name="Sternberg P.W."/>
            <person name="Aroian R.V."/>
        </authorList>
    </citation>
    <scope>NUCLEOTIDE SEQUENCE</scope>
    <source>
        <strain evidence="3">HY135</strain>
    </source>
</reference>
<comment type="caution">
    <text evidence="2">The sequence shown here is derived from an EMBL/GenBank/DDBJ whole genome shotgun (WGS) entry which is preliminary data.</text>
</comment>
<dbReference type="Proteomes" id="UP000024635">
    <property type="component" value="Unassembled WGS sequence"/>
</dbReference>
<evidence type="ECO:0000313" key="2">
    <source>
        <dbReference type="EMBL" id="EYC26162.1"/>
    </source>
</evidence>
<organism evidence="2 3">
    <name type="scientific">Ancylostoma ceylanicum</name>
    <dbReference type="NCBI Taxonomy" id="53326"/>
    <lineage>
        <taxon>Eukaryota</taxon>
        <taxon>Metazoa</taxon>
        <taxon>Ecdysozoa</taxon>
        <taxon>Nematoda</taxon>
        <taxon>Chromadorea</taxon>
        <taxon>Rhabditida</taxon>
        <taxon>Rhabditina</taxon>
        <taxon>Rhabditomorpha</taxon>
        <taxon>Strongyloidea</taxon>
        <taxon>Ancylostomatidae</taxon>
        <taxon>Ancylostomatinae</taxon>
        <taxon>Ancylostoma</taxon>
    </lineage>
</organism>
<proteinExistence type="predicted"/>
<dbReference type="AlphaFoldDB" id="A0A016VGL8"/>
<feature type="chain" id="PRO_5001493501" evidence="1">
    <location>
        <begin position="20"/>
        <end position="101"/>
    </location>
</feature>
<keyword evidence="3" id="KW-1185">Reference proteome</keyword>
<name>A0A016VGL8_9BILA</name>
<feature type="signal peptide" evidence="1">
    <location>
        <begin position="1"/>
        <end position="19"/>
    </location>
</feature>
<evidence type="ECO:0000313" key="3">
    <source>
        <dbReference type="Proteomes" id="UP000024635"/>
    </source>
</evidence>
<gene>
    <name evidence="2" type="primary">Acey_s0011.g1593</name>
    <name evidence="2" type="synonym">Acey-Y57G11C.45</name>
    <name evidence="2" type="ORF">Y032_0011g1593</name>
</gene>
<evidence type="ECO:0000256" key="1">
    <source>
        <dbReference type="SAM" id="SignalP"/>
    </source>
</evidence>
<keyword evidence="1" id="KW-0732">Signal</keyword>
<accession>A0A016VGL8</accession>
<dbReference type="EMBL" id="JARK01001347">
    <property type="protein sequence ID" value="EYC26162.1"/>
    <property type="molecule type" value="Genomic_DNA"/>
</dbReference>
<sequence length="101" mass="12221">MRWWFNALFTSVLFVVVTAIDSFQDEVLFERSLRDFPWLLPLNQRPGHDRRLTAFHSIESEELPHSGHIENVQEDIERRRRDGHALKRYTCRFKFCRIFDA</sequence>
<protein>
    <submittedName>
        <fullName evidence="2">Uncharacterized protein</fullName>
    </submittedName>
</protein>